<dbReference type="AlphaFoldDB" id="F0RXX7"/>
<dbReference type="EMBL" id="CP002541">
    <property type="protein sequence ID" value="ADY12254.1"/>
    <property type="molecule type" value="Genomic_DNA"/>
</dbReference>
<keyword evidence="2" id="KW-1185">Reference proteome</keyword>
<reference evidence="2" key="1">
    <citation type="submission" date="2011-02" db="EMBL/GenBank/DDBJ databases">
        <title>Complete sequence of Spirochaeta sp. Buddy.</title>
        <authorList>
            <person name="Lucas S."/>
            <person name="Copeland A."/>
            <person name="Lapidus A."/>
            <person name="Cheng J.-F."/>
            <person name="Goodwin L."/>
            <person name="Pitluck S."/>
            <person name="Zeytun A."/>
            <person name="Detter J.C."/>
            <person name="Han C."/>
            <person name="Tapia R."/>
            <person name="Land M."/>
            <person name="Hauser L."/>
            <person name="Kyrpides N."/>
            <person name="Ivanova N."/>
            <person name="Mikhailova N."/>
            <person name="Pagani I."/>
            <person name="Ritalahti K.M."/>
            <person name="Loeffler F.E."/>
            <person name="Woyke T."/>
        </authorList>
    </citation>
    <scope>NUCLEOTIDE SEQUENCE [LARGE SCALE GENOMIC DNA]</scope>
    <source>
        <strain evidence="2">ATCC BAA-1886 / DSM 22777 / Buddy</strain>
    </source>
</reference>
<organism evidence="1 2">
    <name type="scientific">Sphaerochaeta globosa (strain ATCC BAA-1886 / DSM 22777 / Buddy)</name>
    <name type="common">Spirochaeta sp. (strain Buddy)</name>
    <dbReference type="NCBI Taxonomy" id="158189"/>
    <lineage>
        <taxon>Bacteria</taxon>
        <taxon>Pseudomonadati</taxon>
        <taxon>Spirochaetota</taxon>
        <taxon>Spirochaetia</taxon>
        <taxon>Spirochaetales</taxon>
        <taxon>Sphaerochaetaceae</taxon>
        <taxon>Sphaerochaeta</taxon>
    </lineage>
</organism>
<evidence type="ECO:0000313" key="2">
    <source>
        <dbReference type="Proteomes" id="UP000008466"/>
    </source>
</evidence>
<protein>
    <submittedName>
        <fullName evidence="1">Uncharacterized protein</fullName>
    </submittedName>
</protein>
<name>F0RXX7_SPHGB</name>
<gene>
    <name evidence="1" type="ordered locus">SpiBuddy_0419</name>
</gene>
<accession>F0RXX7</accession>
<sequence length="564" mass="62091">MKKSITLLFILCLGGLLLAVPFSTSVLYNTSNGLFTTPIDQASDAGQGFLDLDKTFIFGGLANLNQTRVISSTSNSSGTNTLGAVSLGAYFNTNRPWSLFTNLYHDSTSWFTGANSISDSYNTKTVGSNTQEWLSQRVETKYYGSLAKEVDDRAQYLTELNGMVIGGSIRIYNKDNSVIGNNFSEKTTYYYDNAAAGVAPDVKADYTREEKQRRKANDFRMELRAPLFMPGEKVDQTFSAMLGFGSDDNGSGKREVTYSTPVKTPSSLTDVLHDDVKDKTGFFQIAGGYRQDMPSPFMKSESKDFYFGGNLNLTFYSPTYSTLTETQRYNYTLSGTTMNKAKSTYSYASDERKFGLTTTMSISGMVGHRFSYDLGKGMSLKLAPEVGVYFSSYGDEKVKERTTITKTDTNNDGLADTTTTVTREYENTNSALGDRDTNTFLAVDLLPSCAFTYQPETWDVGFTLGTKLNMSMQYSTSKTEESYVRTTTKTETGGVTTTTTSDAYSGTLGLTTHSMDWVTTLTHSLSMNWDINENATLYADLTGTIGSGIFDFGRLTVQAVISLP</sequence>
<evidence type="ECO:0000313" key="1">
    <source>
        <dbReference type="EMBL" id="ADY12254.1"/>
    </source>
</evidence>
<dbReference type="HOGENOM" id="CLU_483041_0_0_12"/>
<dbReference type="eggNOG" id="ENOG503480E">
    <property type="taxonomic scope" value="Bacteria"/>
</dbReference>
<dbReference type="RefSeq" id="WP_013606107.1">
    <property type="nucleotide sequence ID" value="NC_015152.1"/>
</dbReference>
<dbReference type="Proteomes" id="UP000008466">
    <property type="component" value="Chromosome"/>
</dbReference>
<dbReference type="KEGG" id="sbu:SpiBuddy_0419"/>
<proteinExistence type="predicted"/>